<sequence length="612" mass="68642">MDDPNRCSGRGEDGQQCICKRVTETHIEGHRTLCSNCEHIESTHPEPPREAGSLIRGYQGREKLGGSSLNHPKPKATVQEAEAETVDGLKKRKSTTDTEPPPKPPRKKKKKKCEDDEMENTFEVGQIVLLVCGTKGGEGQRCLKETKAPNSHRQAEMCQSKLAVASTSAQRLILGADWSTETYTKYLTNLFPDAFRYIESQRYRGDASASSAVQAQKWLAAIKTNQSVHLSGEEHPDGTEVSLCCKRRGIRSSDLILFIATKITIPSTRYTNWDLELELESPEAEEVSNYDMLDSDQETPRKPSAAKAKGKGKARARSISPVVKLEKVGAETSEEDTSDMKKAAKMRTHLDTQSIKRKVFRMPDNSDDERPVIFEVDDSDEEITFPKPATLFSKVVDQSPLFSSFLSPDGDVFSPFPSQPPSPTGANSSSASSVWASTSSLPSTGSNAPATTIRRYRLARDYNIRHWAKMAFEELMVQSVLTLEEEDEQDLGWNVYRILVRIQAEVMQHKLCLAFFPVQPIHAPDCYSNEYCGRSWEENWVAASGPLGSLLRDQLSGKELHDKLHDLSIPGMEPECRRRTVRIMQETPTEKSLLKAEEKYIEDTVQELIRQW</sequence>
<gene>
    <name evidence="2" type="ORF">DFH08DRAFT_812261</name>
</gene>
<dbReference type="AlphaFoldDB" id="A0AAD6ZVJ4"/>
<feature type="region of interest" description="Disordered" evidence="1">
    <location>
        <begin position="284"/>
        <end position="313"/>
    </location>
</feature>
<evidence type="ECO:0000313" key="2">
    <source>
        <dbReference type="EMBL" id="KAJ7339883.1"/>
    </source>
</evidence>
<accession>A0AAD6ZVJ4</accession>
<feature type="region of interest" description="Disordered" evidence="1">
    <location>
        <begin position="413"/>
        <end position="448"/>
    </location>
</feature>
<reference evidence="2" key="1">
    <citation type="submission" date="2023-03" db="EMBL/GenBank/DDBJ databases">
        <title>Massive genome expansion in bonnet fungi (Mycena s.s.) driven by repeated elements and novel gene families across ecological guilds.</title>
        <authorList>
            <consortium name="Lawrence Berkeley National Laboratory"/>
            <person name="Harder C.B."/>
            <person name="Miyauchi S."/>
            <person name="Viragh M."/>
            <person name="Kuo A."/>
            <person name="Thoen E."/>
            <person name="Andreopoulos B."/>
            <person name="Lu D."/>
            <person name="Skrede I."/>
            <person name="Drula E."/>
            <person name="Henrissat B."/>
            <person name="Morin E."/>
            <person name="Kohler A."/>
            <person name="Barry K."/>
            <person name="LaButti K."/>
            <person name="Morin E."/>
            <person name="Salamov A."/>
            <person name="Lipzen A."/>
            <person name="Mereny Z."/>
            <person name="Hegedus B."/>
            <person name="Baldrian P."/>
            <person name="Stursova M."/>
            <person name="Weitz H."/>
            <person name="Taylor A."/>
            <person name="Grigoriev I.V."/>
            <person name="Nagy L.G."/>
            <person name="Martin F."/>
            <person name="Kauserud H."/>
        </authorList>
    </citation>
    <scope>NUCLEOTIDE SEQUENCE</scope>
    <source>
        <strain evidence="2">CBHHK002</strain>
    </source>
</reference>
<feature type="compositionally biased region" description="Basic and acidic residues" evidence="1">
    <location>
        <begin position="40"/>
        <end position="49"/>
    </location>
</feature>
<feature type="compositionally biased region" description="Low complexity" evidence="1">
    <location>
        <begin position="424"/>
        <end position="444"/>
    </location>
</feature>
<proteinExistence type="predicted"/>
<evidence type="ECO:0000256" key="1">
    <source>
        <dbReference type="SAM" id="MobiDB-lite"/>
    </source>
</evidence>
<dbReference type="EMBL" id="JARIHO010000027">
    <property type="protein sequence ID" value="KAJ7339883.1"/>
    <property type="molecule type" value="Genomic_DNA"/>
</dbReference>
<name>A0AAD6ZVJ4_9AGAR</name>
<organism evidence="2 3">
    <name type="scientific">Mycena albidolilacea</name>
    <dbReference type="NCBI Taxonomy" id="1033008"/>
    <lineage>
        <taxon>Eukaryota</taxon>
        <taxon>Fungi</taxon>
        <taxon>Dikarya</taxon>
        <taxon>Basidiomycota</taxon>
        <taxon>Agaricomycotina</taxon>
        <taxon>Agaricomycetes</taxon>
        <taxon>Agaricomycetidae</taxon>
        <taxon>Agaricales</taxon>
        <taxon>Marasmiineae</taxon>
        <taxon>Mycenaceae</taxon>
        <taxon>Mycena</taxon>
    </lineage>
</organism>
<feature type="region of interest" description="Disordered" evidence="1">
    <location>
        <begin position="40"/>
        <end position="115"/>
    </location>
</feature>
<evidence type="ECO:0000313" key="3">
    <source>
        <dbReference type="Proteomes" id="UP001218218"/>
    </source>
</evidence>
<keyword evidence="3" id="KW-1185">Reference proteome</keyword>
<dbReference type="Proteomes" id="UP001218218">
    <property type="component" value="Unassembled WGS sequence"/>
</dbReference>
<feature type="compositionally biased region" description="Acidic residues" evidence="1">
    <location>
        <begin position="284"/>
        <end position="297"/>
    </location>
</feature>
<protein>
    <submittedName>
        <fullName evidence="2">Uncharacterized protein</fullName>
    </submittedName>
</protein>
<comment type="caution">
    <text evidence="2">The sequence shown here is derived from an EMBL/GenBank/DDBJ whole genome shotgun (WGS) entry which is preliminary data.</text>
</comment>